<protein>
    <submittedName>
        <fullName evidence="1">Uncharacterized protein</fullName>
    </submittedName>
</protein>
<dbReference type="Proteomes" id="UP000680866">
    <property type="component" value="Chromosome"/>
</dbReference>
<name>A0A810N816_9ACTN</name>
<dbReference type="EMBL" id="AP023359">
    <property type="protein sequence ID" value="BCJ67928.1"/>
    <property type="molecule type" value="Genomic_DNA"/>
</dbReference>
<gene>
    <name evidence="1" type="ORF">Prubr_49490</name>
</gene>
<dbReference type="Pfam" id="PF20120">
    <property type="entry name" value="DUF6510"/>
    <property type="match status" value="1"/>
</dbReference>
<reference evidence="1" key="1">
    <citation type="submission" date="2020-08" db="EMBL/GenBank/DDBJ databases">
        <title>Whole genome shotgun sequence of Polymorphospora rubra NBRC 101157.</title>
        <authorList>
            <person name="Komaki H."/>
            <person name="Tamura T."/>
        </authorList>
    </citation>
    <scope>NUCLEOTIDE SEQUENCE</scope>
    <source>
        <strain evidence="1">NBRC 101157</strain>
    </source>
</reference>
<dbReference type="AlphaFoldDB" id="A0A810N816"/>
<dbReference type="RefSeq" id="WP_212817168.1">
    <property type="nucleotide sequence ID" value="NZ_AP023359.1"/>
</dbReference>
<evidence type="ECO:0000313" key="2">
    <source>
        <dbReference type="Proteomes" id="UP000680866"/>
    </source>
</evidence>
<keyword evidence="2" id="KW-1185">Reference proteome</keyword>
<dbReference type="KEGG" id="pry:Prubr_49490"/>
<proteinExistence type="predicted"/>
<organism evidence="1 2">
    <name type="scientific">Polymorphospora rubra</name>
    <dbReference type="NCBI Taxonomy" id="338584"/>
    <lineage>
        <taxon>Bacteria</taxon>
        <taxon>Bacillati</taxon>
        <taxon>Actinomycetota</taxon>
        <taxon>Actinomycetes</taxon>
        <taxon>Micromonosporales</taxon>
        <taxon>Micromonosporaceae</taxon>
        <taxon>Polymorphospora</taxon>
    </lineage>
</organism>
<accession>A0A810N816</accession>
<evidence type="ECO:0000313" key="1">
    <source>
        <dbReference type="EMBL" id="BCJ67928.1"/>
    </source>
</evidence>
<dbReference type="InterPro" id="IPR045423">
    <property type="entry name" value="DUF6510"/>
</dbReference>
<sequence>MTEQYVDGNALAGPLRELFAVDMTAADGRCVSCGLDAPVAALLVYDHGPGLVARCPNCSGVVLRLVRSPQAAWLDLRGVECLRIPMPPEGRVIV</sequence>